<proteinExistence type="predicted"/>
<reference evidence="2" key="1">
    <citation type="submission" date="2016-10" db="EMBL/GenBank/DDBJ databases">
        <authorList>
            <person name="Varghese N."/>
            <person name="Submissions S."/>
        </authorList>
    </citation>
    <scope>NUCLEOTIDE SEQUENCE [LARGE SCALE GENOMIC DNA]</scope>
    <source>
        <strain evidence="2">DSM 15282</strain>
    </source>
</reference>
<organism evidence="1 2">
    <name type="scientific">Algoriphagus ornithinivorans</name>
    <dbReference type="NCBI Taxonomy" id="226506"/>
    <lineage>
        <taxon>Bacteria</taxon>
        <taxon>Pseudomonadati</taxon>
        <taxon>Bacteroidota</taxon>
        <taxon>Cytophagia</taxon>
        <taxon>Cytophagales</taxon>
        <taxon>Cyclobacteriaceae</taxon>
        <taxon>Algoriphagus</taxon>
    </lineage>
</organism>
<accession>A0A1I5E3V4</accession>
<protein>
    <submittedName>
        <fullName evidence="1">Uncharacterized protein</fullName>
    </submittedName>
</protein>
<keyword evidence="2" id="KW-1185">Reference proteome</keyword>
<dbReference type="EMBL" id="FOVW01000003">
    <property type="protein sequence ID" value="SFO05960.1"/>
    <property type="molecule type" value="Genomic_DNA"/>
</dbReference>
<sequence>MVQPNFVRDFVRTWGIAVRNRTGSGSKTLKLSELGPFFSLGQFLAYRYHTETNQLFTAMKAILFTQKNVCAALGLLMALTIVWKAKTETSLAQQTARFEYTKPTSTSIGEAKGSEMIQISEDEINRSDSELTPII</sequence>
<evidence type="ECO:0000313" key="1">
    <source>
        <dbReference type="EMBL" id="SFO05960.1"/>
    </source>
</evidence>
<dbReference type="AlphaFoldDB" id="A0A1I5E3V4"/>
<evidence type="ECO:0000313" key="2">
    <source>
        <dbReference type="Proteomes" id="UP000199564"/>
    </source>
</evidence>
<gene>
    <name evidence="1" type="ORF">SAMN04488519_103270</name>
</gene>
<name>A0A1I5E3V4_9BACT</name>
<dbReference type="Proteomes" id="UP000199564">
    <property type="component" value="Unassembled WGS sequence"/>
</dbReference>